<keyword evidence="5" id="KW-1185">Reference proteome</keyword>
<feature type="transmembrane region" description="Helical" evidence="2">
    <location>
        <begin position="265"/>
        <end position="293"/>
    </location>
</feature>
<evidence type="ECO:0000256" key="1">
    <source>
        <dbReference type="SAM" id="MobiDB-lite"/>
    </source>
</evidence>
<evidence type="ECO:0000256" key="2">
    <source>
        <dbReference type="SAM" id="Phobius"/>
    </source>
</evidence>
<feature type="compositionally biased region" description="Low complexity" evidence="1">
    <location>
        <begin position="224"/>
        <end position="240"/>
    </location>
</feature>
<protein>
    <recommendedName>
        <fullName evidence="6">Mid2 domain-containing protein</fullName>
    </recommendedName>
</protein>
<dbReference type="PANTHER" id="PTHR16861">
    <property type="entry name" value="GLYCOPROTEIN 38"/>
    <property type="match status" value="1"/>
</dbReference>
<dbReference type="PANTHER" id="PTHR16861:SF4">
    <property type="entry name" value="SH3 DOMAIN PROTEIN (AFU_ORTHOLOGUE AFUA_1G13610)"/>
    <property type="match status" value="1"/>
</dbReference>
<keyword evidence="2" id="KW-1133">Transmembrane helix</keyword>
<name>A0AAN6SKI9_9PEZI</name>
<feature type="compositionally biased region" description="Gly residues" evidence="1">
    <location>
        <begin position="241"/>
        <end position="254"/>
    </location>
</feature>
<evidence type="ECO:0000313" key="4">
    <source>
        <dbReference type="EMBL" id="KAK3956421.1"/>
    </source>
</evidence>
<keyword evidence="3" id="KW-0732">Signal</keyword>
<feature type="compositionally biased region" description="Polar residues" evidence="1">
    <location>
        <begin position="405"/>
        <end position="432"/>
    </location>
</feature>
<dbReference type="EMBL" id="MU859066">
    <property type="protein sequence ID" value="KAK3956421.1"/>
    <property type="molecule type" value="Genomic_DNA"/>
</dbReference>
<feature type="region of interest" description="Disordered" evidence="1">
    <location>
        <begin position="499"/>
        <end position="523"/>
    </location>
</feature>
<comment type="caution">
    <text evidence="4">The sequence shown here is derived from an EMBL/GenBank/DDBJ whole genome shotgun (WGS) entry which is preliminary data.</text>
</comment>
<keyword evidence="2" id="KW-0472">Membrane</keyword>
<feature type="chain" id="PRO_5042862895" description="Mid2 domain-containing protein" evidence="3">
    <location>
        <begin position="23"/>
        <end position="523"/>
    </location>
</feature>
<feature type="region of interest" description="Disordered" evidence="1">
    <location>
        <begin position="391"/>
        <end position="479"/>
    </location>
</feature>
<accession>A0AAN6SKI9</accession>
<sequence>MRIPAVESWLLATLSLASLAVSSQEVGTERFLTFETNPGFTSTPQDPGGSAIIDVGSGNTYAGRTFKWTSKNEVRVKSVSLRVQDHEGINSADRWIGSFDFPNNKLKFARADETSSTNVNEPYPKVGLNGSSTNSDGSVIISNISELVRGELPGKQLFFEAYWLYEGKPGKSYSRRFTAIGPSTEQAIRKQVSESQLFTNSTPASSEEFPVKDPSSGAVGEPNQSSSTIPISTPQPTMTGSTGGNTGQNIGGGEKPNPQSDHKGLSIGAIIGIAIACGLLGLALIGGIVFFCLRRRQKQNALGGSTSLGVPYGGFANGGRNGGDELMAKKEANAGVIHDVTSAPTSPYSDDGFSHQQHLMGLGGAGASSRNSGSVVIPNIGSGVSPHGVVLPGVDGRLEGDRGSPVSNAPSHHMQQLDHQSGRSYTMYSDHQSGGGGGGSPTTLHSGADGAPSLTHGGGGTESNRGSLISQQQQGRSLSTPYAHLVEEGMTEEEIRRLEEEERQLDAAIEQHVGGQRGSRNLS</sequence>
<feature type="compositionally biased region" description="Polar residues" evidence="1">
    <location>
        <begin position="195"/>
        <end position="205"/>
    </location>
</feature>
<organism evidence="4 5">
    <name type="scientific">Pseudoneurospora amorphoporcata</name>
    <dbReference type="NCBI Taxonomy" id="241081"/>
    <lineage>
        <taxon>Eukaryota</taxon>
        <taxon>Fungi</taxon>
        <taxon>Dikarya</taxon>
        <taxon>Ascomycota</taxon>
        <taxon>Pezizomycotina</taxon>
        <taxon>Sordariomycetes</taxon>
        <taxon>Sordariomycetidae</taxon>
        <taxon>Sordariales</taxon>
        <taxon>Sordariaceae</taxon>
        <taxon>Pseudoneurospora</taxon>
    </lineage>
</organism>
<feature type="signal peptide" evidence="3">
    <location>
        <begin position="1"/>
        <end position="22"/>
    </location>
</feature>
<reference evidence="4" key="2">
    <citation type="submission" date="2023-06" db="EMBL/GenBank/DDBJ databases">
        <authorList>
            <consortium name="Lawrence Berkeley National Laboratory"/>
            <person name="Mondo S.J."/>
            <person name="Hensen N."/>
            <person name="Bonometti L."/>
            <person name="Westerberg I."/>
            <person name="Brannstrom I.O."/>
            <person name="Guillou S."/>
            <person name="Cros-Aarteil S."/>
            <person name="Calhoun S."/>
            <person name="Haridas S."/>
            <person name="Kuo A."/>
            <person name="Pangilinan J."/>
            <person name="Riley R."/>
            <person name="Labutti K."/>
            <person name="Andreopoulos B."/>
            <person name="Lipzen A."/>
            <person name="Chen C."/>
            <person name="Yanf M."/>
            <person name="Daum C."/>
            <person name="Ng V."/>
            <person name="Clum A."/>
            <person name="Steindorff A."/>
            <person name="Ohm R."/>
            <person name="Martin F."/>
            <person name="Silar P."/>
            <person name="Natvig D."/>
            <person name="Lalanne C."/>
            <person name="Gautier V."/>
            <person name="Ament-Velasquez S.L."/>
            <person name="Kruys A."/>
            <person name="Hutchinson M.I."/>
            <person name="Powell A.J."/>
            <person name="Barry K."/>
            <person name="Miller A.N."/>
            <person name="Grigoriev I.V."/>
            <person name="Debuchy R."/>
            <person name="Gladieux P."/>
            <person name="Thoren M.H."/>
            <person name="Johannesson H."/>
        </authorList>
    </citation>
    <scope>NUCLEOTIDE SEQUENCE</scope>
    <source>
        <strain evidence="4">CBS 626.80</strain>
    </source>
</reference>
<evidence type="ECO:0008006" key="6">
    <source>
        <dbReference type="Google" id="ProtNLM"/>
    </source>
</evidence>
<feature type="compositionally biased region" description="Polar residues" evidence="1">
    <location>
        <begin position="462"/>
        <end position="479"/>
    </location>
</feature>
<keyword evidence="2" id="KW-0812">Transmembrane</keyword>
<evidence type="ECO:0000256" key="3">
    <source>
        <dbReference type="SAM" id="SignalP"/>
    </source>
</evidence>
<gene>
    <name evidence="4" type="ORF">QBC32DRAFT_137618</name>
</gene>
<dbReference type="Proteomes" id="UP001303222">
    <property type="component" value="Unassembled WGS sequence"/>
</dbReference>
<dbReference type="AlphaFoldDB" id="A0AAN6SKI9"/>
<reference evidence="4" key="1">
    <citation type="journal article" date="2023" name="Mol. Phylogenet. Evol.">
        <title>Genome-scale phylogeny and comparative genomics of the fungal order Sordariales.</title>
        <authorList>
            <person name="Hensen N."/>
            <person name="Bonometti L."/>
            <person name="Westerberg I."/>
            <person name="Brannstrom I.O."/>
            <person name="Guillou S."/>
            <person name="Cros-Aarteil S."/>
            <person name="Calhoun S."/>
            <person name="Haridas S."/>
            <person name="Kuo A."/>
            <person name="Mondo S."/>
            <person name="Pangilinan J."/>
            <person name="Riley R."/>
            <person name="LaButti K."/>
            <person name="Andreopoulos B."/>
            <person name="Lipzen A."/>
            <person name="Chen C."/>
            <person name="Yan M."/>
            <person name="Daum C."/>
            <person name="Ng V."/>
            <person name="Clum A."/>
            <person name="Steindorff A."/>
            <person name="Ohm R.A."/>
            <person name="Martin F."/>
            <person name="Silar P."/>
            <person name="Natvig D.O."/>
            <person name="Lalanne C."/>
            <person name="Gautier V."/>
            <person name="Ament-Velasquez S.L."/>
            <person name="Kruys A."/>
            <person name="Hutchinson M.I."/>
            <person name="Powell A.J."/>
            <person name="Barry K."/>
            <person name="Miller A.N."/>
            <person name="Grigoriev I.V."/>
            <person name="Debuchy R."/>
            <person name="Gladieux P."/>
            <person name="Hiltunen Thoren M."/>
            <person name="Johannesson H."/>
        </authorList>
    </citation>
    <scope>NUCLEOTIDE SEQUENCE</scope>
    <source>
        <strain evidence="4">CBS 626.80</strain>
    </source>
</reference>
<evidence type="ECO:0000313" key="5">
    <source>
        <dbReference type="Proteomes" id="UP001303222"/>
    </source>
</evidence>
<proteinExistence type="predicted"/>
<feature type="region of interest" description="Disordered" evidence="1">
    <location>
        <begin position="195"/>
        <end position="260"/>
    </location>
</feature>